<dbReference type="Pfam" id="PF00967">
    <property type="entry name" value="Barwin"/>
    <property type="match status" value="1"/>
</dbReference>
<name>A0AAD5UIF8_9FUNG</name>
<dbReference type="Proteomes" id="UP001210925">
    <property type="component" value="Unassembled WGS sequence"/>
</dbReference>
<evidence type="ECO:0000313" key="4">
    <source>
        <dbReference type="EMBL" id="KAJ3258997.1"/>
    </source>
</evidence>
<reference evidence="4" key="1">
    <citation type="submission" date="2020-05" db="EMBL/GenBank/DDBJ databases">
        <title>Phylogenomic resolution of chytrid fungi.</title>
        <authorList>
            <person name="Stajich J.E."/>
            <person name="Amses K."/>
            <person name="Simmons R."/>
            <person name="Seto K."/>
            <person name="Myers J."/>
            <person name="Bonds A."/>
            <person name="Quandt C.A."/>
            <person name="Barry K."/>
            <person name="Liu P."/>
            <person name="Grigoriev I."/>
            <person name="Longcore J.E."/>
            <person name="James T.Y."/>
        </authorList>
    </citation>
    <scope>NUCLEOTIDE SEQUENCE</scope>
    <source>
        <strain evidence="4">PLAUS21</strain>
    </source>
</reference>
<keyword evidence="5" id="KW-1185">Reference proteome</keyword>
<dbReference type="InterPro" id="IPR036908">
    <property type="entry name" value="RlpA-like_sf"/>
</dbReference>
<dbReference type="Gene3D" id="2.40.40.10">
    <property type="entry name" value="RlpA-like domain"/>
    <property type="match status" value="1"/>
</dbReference>
<organism evidence="4 5">
    <name type="scientific">Boothiomyces macroporosus</name>
    <dbReference type="NCBI Taxonomy" id="261099"/>
    <lineage>
        <taxon>Eukaryota</taxon>
        <taxon>Fungi</taxon>
        <taxon>Fungi incertae sedis</taxon>
        <taxon>Chytridiomycota</taxon>
        <taxon>Chytridiomycota incertae sedis</taxon>
        <taxon>Chytridiomycetes</taxon>
        <taxon>Rhizophydiales</taxon>
        <taxon>Terramycetaceae</taxon>
        <taxon>Boothiomyces</taxon>
    </lineage>
</organism>
<dbReference type="GO" id="GO:0042742">
    <property type="term" value="P:defense response to bacterium"/>
    <property type="evidence" value="ECO:0007669"/>
    <property type="project" value="InterPro"/>
</dbReference>
<proteinExistence type="predicted"/>
<protein>
    <recommendedName>
        <fullName evidence="3">Barwin domain-containing protein</fullName>
    </recommendedName>
</protein>
<dbReference type="EMBL" id="JADGKB010000022">
    <property type="protein sequence ID" value="KAJ3258997.1"/>
    <property type="molecule type" value="Genomic_DNA"/>
</dbReference>
<feature type="domain" description="Barwin" evidence="3">
    <location>
        <begin position="65"/>
        <end position="133"/>
    </location>
</feature>
<evidence type="ECO:0000256" key="2">
    <source>
        <dbReference type="SAM" id="MobiDB-lite"/>
    </source>
</evidence>
<dbReference type="InterPro" id="IPR051477">
    <property type="entry name" value="Expansin_CellWall"/>
</dbReference>
<evidence type="ECO:0000256" key="1">
    <source>
        <dbReference type="ARBA" id="ARBA00022729"/>
    </source>
</evidence>
<evidence type="ECO:0000313" key="5">
    <source>
        <dbReference type="Proteomes" id="UP001210925"/>
    </source>
</evidence>
<keyword evidence="1" id="KW-0732">Signal</keyword>
<dbReference type="GO" id="GO:0050832">
    <property type="term" value="P:defense response to fungus"/>
    <property type="evidence" value="ECO:0007669"/>
    <property type="project" value="InterPro"/>
</dbReference>
<accession>A0AAD5UIF8</accession>
<sequence>MNPFTAYLIALVASAPAPDFGGFLVQQPAQQKLITADEKLSEGSCGIPVDFSNNIVAALGVADFGGDFKTPQCGRCIKVTGDKGSVIAKVQSRCGARCIPGTIELGKKGVEQIHNGSAGADGNINVKWEFVDCNQQSSQQTNQPASNQNQSNNQQNNSGENLNNLPQCPGTLNGSLCTSSGSFKTTSKEALIAKCNACGAAAGSAGAGKLADCLNKVQGGDRNPAMPANTFGHTATCQ</sequence>
<dbReference type="InterPro" id="IPR001153">
    <property type="entry name" value="Barwin_dom"/>
</dbReference>
<comment type="caution">
    <text evidence="4">The sequence shown here is derived from an EMBL/GenBank/DDBJ whole genome shotgun (WGS) entry which is preliminary data.</text>
</comment>
<dbReference type="PANTHER" id="PTHR31836">
    <property type="match status" value="1"/>
</dbReference>
<dbReference type="SUPFAM" id="SSF50685">
    <property type="entry name" value="Barwin-like endoglucanases"/>
    <property type="match status" value="1"/>
</dbReference>
<dbReference type="PANTHER" id="PTHR31836:SF21">
    <property type="entry name" value="EXPANSIN-LIKE PROTEIN 7"/>
    <property type="match status" value="1"/>
</dbReference>
<feature type="region of interest" description="Disordered" evidence="2">
    <location>
        <begin position="137"/>
        <end position="164"/>
    </location>
</feature>
<evidence type="ECO:0000259" key="3">
    <source>
        <dbReference type="Pfam" id="PF00967"/>
    </source>
</evidence>
<gene>
    <name evidence="4" type="ORF">HK103_003138</name>
</gene>
<dbReference type="AlphaFoldDB" id="A0AAD5UIF8"/>